<name>A0A814HHP5_9BILA</name>
<accession>A0A814HHP5</accession>
<evidence type="ECO:0000313" key="3">
    <source>
        <dbReference type="Proteomes" id="UP000663879"/>
    </source>
</evidence>
<proteinExistence type="predicted"/>
<feature type="region of interest" description="Disordered" evidence="1">
    <location>
        <begin position="51"/>
        <end position="92"/>
    </location>
</feature>
<evidence type="ECO:0000313" key="2">
    <source>
        <dbReference type="EMBL" id="CAF1009978.1"/>
    </source>
</evidence>
<sequence>MQKAKWNHDRKIKKFNYKIGDLVLADHPKVKKSSSQRIARKYYVPFEIVGGNPNGGRKRLKPDFAPQKDEEDKPETSNMLKYETSPQTNPENKLKFKRELDRHLKQNQCTGFKRNRLSCSLEEAEHHLKKFKDDEQTNDEDTNISFKSVIFVKDDQNEQLVKLLVNNQISKPLTT</sequence>
<feature type="compositionally biased region" description="Polar residues" evidence="1">
    <location>
        <begin position="76"/>
        <end position="91"/>
    </location>
</feature>
<evidence type="ECO:0000256" key="1">
    <source>
        <dbReference type="SAM" id="MobiDB-lite"/>
    </source>
</evidence>
<dbReference type="EMBL" id="CAJNOC010004112">
    <property type="protein sequence ID" value="CAF1009978.1"/>
    <property type="molecule type" value="Genomic_DNA"/>
</dbReference>
<gene>
    <name evidence="2" type="ORF">OXX778_LOCUS16843</name>
</gene>
<comment type="caution">
    <text evidence="2">The sequence shown here is derived from an EMBL/GenBank/DDBJ whole genome shotgun (WGS) entry which is preliminary data.</text>
</comment>
<feature type="compositionally biased region" description="Basic and acidic residues" evidence="1">
    <location>
        <begin position="66"/>
        <end position="75"/>
    </location>
</feature>
<dbReference type="OrthoDB" id="10062030at2759"/>
<organism evidence="2 3">
    <name type="scientific">Brachionus calyciflorus</name>
    <dbReference type="NCBI Taxonomy" id="104777"/>
    <lineage>
        <taxon>Eukaryota</taxon>
        <taxon>Metazoa</taxon>
        <taxon>Spiralia</taxon>
        <taxon>Gnathifera</taxon>
        <taxon>Rotifera</taxon>
        <taxon>Eurotatoria</taxon>
        <taxon>Monogononta</taxon>
        <taxon>Pseudotrocha</taxon>
        <taxon>Ploima</taxon>
        <taxon>Brachionidae</taxon>
        <taxon>Brachionus</taxon>
    </lineage>
</organism>
<reference evidence="2" key="1">
    <citation type="submission" date="2021-02" db="EMBL/GenBank/DDBJ databases">
        <authorList>
            <person name="Nowell W R."/>
        </authorList>
    </citation>
    <scope>NUCLEOTIDE SEQUENCE</scope>
    <source>
        <strain evidence="2">Ploen Becks lab</strain>
    </source>
</reference>
<dbReference type="AlphaFoldDB" id="A0A814HHP5"/>
<keyword evidence="3" id="KW-1185">Reference proteome</keyword>
<protein>
    <submittedName>
        <fullName evidence="2">Uncharacterized protein</fullName>
    </submittedName>
</protein>
<dbReference type="Proteomes" id="UP000663879">
    <property type="component" value="Unassembled WGS sequence"/>
</dbReference>